<reference evidence="9" key="2">
    <citation type="submission" date="2022-09" db="EMBL/GenBank/DDBJ databases">
        <title>Multidrug resistance Raoultella ornithinolytica Strain MQB_Silv_108.</title>
        <authorList>
            <person name="Quintela-Baluja M."/>
        </authorList>
    </citation>
    <scope>NUCLEOTIDE SEQUENCE</scope>
    <source>
        <strain evidence="9">MQB_Silv_108</strain>
    </source>
</reference>
<dbReference type="GO" id="GO:0046872">
    <property type="term" value="F:metal ion binding"/>
    <property type="evidence" value="ECO:0007669"/>
    <property type="project" value="UniProtKB-KW"/>
</dbReference>
<reference evidence="10 12" key="3">
    <citation type="submission" date="2024-02" db="EMBL/GenBank/DDBJ databases">
        <title>Tn5403 promotes plasmid rearrangements and degradation of the Klebsiella pneumoniae carbapenemase (KPC) transposon Tn4401.</title>
        <authorList>
            <person name="Sheppard A.E."/>
            <person name="Barry K.E."/>
            <person name="Parikh H.I."/>
            <person name="Vegesana K."/>
            <person name="Sebra R."/>
            <person name="George S."/>
            <person name="Sanderson N.D."/>
            <person name="Stoesser N."/>
            <person name="Eyre D.W."/>
            <person name="Crook D.W."/>
            <person name="Walker A.S."/>
            <person name="Mathers A.J."/>
        </authorList>
    </citation>
    <scope>NUCLEOTIDE SEQUENCE [LARGE SCALE GENOMIC DNA]</scope>
    <source>
        <strain evidence="10 12">CAV1921</strain>
    </source>
</reference>
<dbReference type="GeneID" id="93751634"/>
<dbReference type="eggNOG" id="COG2003">
    <property type="taxonomic scope" value="Bacteria"/>
</dbReference>
<evidence type="ECO:0000256" key="3">
    <source>
        <dbReference type="ARBA" id="ARBA00022801"/>
    </source>
</evidence>
<dbReference type="EMBL" id="CP145163">
    <property type="protein sequence ID" value="WWC11896.1"/>
    <property type="molecule type" value="Genomic_DNA"/>
</dbReference>
<dbReference type="RefSeq" id="WP_004868949.1">
    <property type="nucleotide sequence ID" value="NZ_ABDFAB020000009.1"/>
</dbReference>
<dbReference type="HAMAP" id="MF_00018">
    <property type="entry name" value="UPF0758_YicR"/>
    <property type="match status" value="1"/>
</dbReference>
<dbReference type="STRING" id="54291.TE10_01595"/>
<evidence type="ECO:0000313" key="9">
    <source>
        <dbReference type="EMBL" id="UXE38337.1"/>
    </source>
</evidence>
<proteinExistence type="inferred from homology"/>
<dbReference type="InterPro" id="IPR010994">
    <property type="entry name" value="RuvA_2-like"/>
</dbReference>
<dbReference type="PANTHER" id="PTHR30471">
    <property type="entry name" value="DNA REPAIR PROTEIN RADC"/>
    <property type="match status" value="1"/>
</dbReference>
<dbReference type="PaxDb" id="1286170-RORB6_19355"/>
<dbReference type="GO" id="GO:0006508">
    <property type="term" value="P:proteolysis"/>
    <property type="evidence" value="ECO:0007669"/>
    <property type="project" value="UniProtKB-KW"/>
</dbReference>
<dbReference type="EMBL" id="NKYI01000034">
    <property type="protein sequence ID" value="PIK81306.1"/>
    <property type="molecule type" value="Genomic_DNA"/>
</dbReference>
<dbReference type="InterPro" id="IPR037518">
    <property type="entry name" value="MPN"/>
</dbReference>
<dbReference type="Proteomes" id="UP001064206">
    <property type="component" value="Chromosome"/>
</dbReference>
<feature type="domain" description="MPN" evidence="7">
    <location>
        <begin position="99"/>
        <end position="221"/>
    </location>
</feature>
<evidence type="ECO:0000256" key="5">
    <source>
        <dbReference type="ARBA" id="ARBA00023049"/>
    </source>
</evidence>
<organism evidence="8 11">
    <name type="scientific">Raoultella ornithinolytica</name>
    <name type="common">Klebsiella ornithinolytica</name>
    <dbReference type="NCBI Taxonomy" id="54291"/>
    <lineage>
        <taxon>Bacteria</taxon>
        <taxon>Pseudomonadati</taxon>
        <taxon>Pseudomonadota</taxon>
        <taxon>Gammaproteobacteria</taxon>
        <taxon>Enterobacterales</taxon>
        <taxon>Enterobacteriaceae</taxon>
        <taxon>Klebsiella/Raoultella group</taxon>
        <taxon>Raoultella</taxon>
    </lineage>
</organism>
<dbReference type="InterPro" id="IPR025657">
    <property type="entry name" value="RadC_JAB"/>
</dbReference>
<keyword evidence="5" id="KW-0482">Metalloprotease</keyword>
<gene>
    <name evidence="9" type="primary">radC</name>
    <name evidence="8" type="ORF">CFY86_26835</name>
    <name evidence="10" type="ORF">LM286_00585</name>
    <name evidence="9" type="ORF">N2J37_00615</name>
</gene>
<dbReference type="SUPFAM" id="SSF47781">
    <property type="entry name" value="RuvA domain 2-like"/>
    <property type="match status" value="1"/>
</dbReference>
<dbReference type="PANTHER" id="PTHR30471:SF3">
    <property type="entry name" value="UPF0758 PROTEIN YEES-RELATED"/>
    <property type="match status" value="1"/>
</dbReference>
<evidence type="ECO:0000256" key="4">
    <source>
        <dbReference type="ARBA" id="ARBA00022833"/>
    </source>
</evidence>
<keyword evidence="2" id="KW-0479">Metal-binding</keyword>
<dbReference type="Proteomes" id="UP001350972">
    <property type="component" value="Chromosome"/>
</dbReference>
<dbReference type="NCBIfam" id="NF000642">
    <property type="entry name" value="PRK00024.1"/>
    <property type="match status" value="1"/>
</dbReference>
<evidence type="ECO:0000313" key="12">
    <source>
        <dbReference type="Proteomes" id="UP001350972"/>
    </source>
</evidence>
<keyword evidence="4" id="KW-0862">Zinc</keyword>
<evidence type="ECO:0000259" key="7">
    <source>
        <dbReference type="PROSITE" id="PS50249"/>
    </source>
</evidence>
<dbReference type="InterPro" id="IPR022820">
    <property type="entry name" value="UPF0758_YicR"/>
</dbReference>
<dbReference type="EMBL" id="CP104450">
    <property type="protein sequence ID" value="UXE38337.1"/>
    <property type="molecule type" value="Genomic_DNA"/>
</dbReference>
<evidence type="ECO:0000256" key="1">
    <source>
        <dbReference type="ARBA" id="ARBA00022670"/>
    </source>
</evidence>
<evidence type="ECO:0000313" key="11">
    <source>
        <dbReference type="Proteomes" id="UP000229713"/>
    </source>
</evidence>
<dbReference type="NCBIfam" id="TIGR00608">
    <property type="entry name" value="radc"/>
    <property type="match status" value="1"/>
</dbReference>
<sequence>MDAPEPLMPREKMWLYGIETLSDVELLALFLRTGTRDKDVMAYSHDLLQRFGSLYGLLSANKAQFETVDGIGLAKYAQLKGVAELARRYFSLRLVEEPSLVTPMMTLEFLQSHLSDEEREIFIVIFLDNQNRVLKHSRLFSGTLSHVEVHPREIVREAIKVNAAAVILAHNHPSGSPEPSKADRLMTERVVKCCGFMDIRVLDHLVIGRGAYVSFAERGWI</sequence>
<accession>A0A1Y6GA25</accession>
<dbReference type="InterPro" id="IPR046778">
    <property type="entry name" value="UPF0758_N"/>
</dbReference>
<comment type="similarity">
    <text evidence="6">Belongs to the UPF0758 family. YicR subfamily.</text>
</comment>
<dbReference type="SUPFAM" id="SSF102712">
    <property type="entry name" value="JAB1/MPN domain"/>
    <property type="match status" value="1"/>
</dbReference>
<dbReference type="PROSITE" id="PS50249">
    <property type="entry name" value="MPN"/>
    <property type="match status" value="1"/>
</dbReference>
<dbReference type="Pfam" id="PF04002">
    <property type="entry name" value="RadC"/>
    <property type="match status" value="1"/>
</dbReference>
<dbReference type="AlphaFoldDB" id="A0A1Y6GA25"/>
<evidence type="ECO:0000313" key="10">
    <source>
        <dbReference type="EMBL" id="WWC11896.1"/>
    </source>
</evidence>
<dbReference type="PROSITE" id="PS01302">
    <property type="entry name" value="UPF0758"/>
    <property type="match status" value="1"/>
</dbReference>
<evidence type="ECO:0000256" key="2">
    <source>
        <dbReference type="ARBA" id="ARBA00022723"/>
    </source>
</evidence>
<evidence type="ECO:0000256" key="6">
    <source>
        <dbReference type="HAMAP-Rule" id="MF_00018"/>
    </source>
</evidence>
<dbReference type="CDD" id="cd08071">
    <property type="entry name" value="MPN_DUF2466"/>
    <property type="match status" value="1"/>
</dbReference>
<dbReference type="Proteomes" id="UP000229713">
    <property type="component" value="Unassembled WGS sequence"/>
</dbReference>
<protein>
    <recommendedName>
        <fullName evidence="6">UPF0758 protein CFY86_26835</fullName>
    </recommendedName>
</protein>
<dbReference type="InterPro" id="IPR001405">
    <property type="entry name" value="UPF0758"/>
</dbReference>
<evidence type="ECO:0000313" key="8">
    <source>
        <dbReference type="EMBL" id="PIK81306.1"/>
    </source>
</evidence>
<dbReference type="Gene3D" id="3.40.140.10">
    <property type="entry name" value="Cytidine Deaminase, domain 2"/>
    <property type="match status" value="1"/>
</dbReference>
<dbReference type="Pfam" id="PF20582">
    <property type="entry name" value="UPF0758_N"/>
    <property type="match status" value="1"/>
</dbReference>
<reference evidence="8 11" key="1">
    <citation type="submission" date="2017-07" db="EMBL/GenBank/DDBJ databases">
        <title>Raoultella ornithinolytica strain HH3 draft genome.</title>
        <authorList>
            <person name="Duceppe M.-O."/>
            <person name="Huang H."/>
            <person name="Phipps-Todd B."/>
        </authorList>
    </citation>
    <scope>NUCLEOTIDE SEQUENCE [LARGE SCALE GENOMIC DNA]</scope>
    <source>
        <strain evidence="8 11">HH3</strain>
    </source>
</reference>
<dbReference type="GO" id="GO:0008237">
    <property type="term" value="F:metallopeptidase activity"/>
    <property type="evidence" value="ECO:0007669"/>
    <property type="project" value="UniProtKB-KW"/>
</dbReference>
<keyword evidence="12" id="KW-1185">Reference proteome</keyword>
<keyword evidence="1" id="KW-0645">Protease</keyword>
<name>A0A1Y6GA25_RAOOR</name>
<dbReference type="InterPro" id="IPR020891">
    <property type="entry name" value="UPF0758_CS"/>
</dbReference>
<keyword evidence="3" id="KW-0378">Hydrolase</keyword>